<dbReference type="InterPro" id="IPR015421">
    <property type="entry name" value="PyrdxlP-dep_Trfase_major"/>
</dbReference>
<dbReference type="InterPro" id="IPR000653">
    <property type="entry name" value="DegT/StrS_aminotransferase"/>
</dbReference>
<evidence type="ECO:0000256" key="1">
    <source>
        <dbReference type="PIRSR" id="PIRSR000390-1"/>
    </source>
</evidence>
<organism evidence="4 5">
    <name type="scientific">Acetobacter aceti</name>
    <dbReference type="NCBI Taxonomy" id="435"/>
    <lineage>
        <taxon>Bacteria</taxon>
        <taxon>Pseudomonadati</taxon>
        <taxon>Pseudomonadota</taxon>
        <taxon>Alphaproteobacteria</taxon>
        <taxon>Acetobacterales</taxon>
        <taxon>Acetobacteraceae</taxon>
        <taxon>Acetobacter</taxon>
        <taxon>Acetobacter subgen. Acetobacter</taxon>
    </lineage>
</organism>
<accession>A0A6S6PHI3</accession>
<evidence type="ECO:0000313" key="4">
    <source>
        <dbReference type="EMBL" id="BCI66145.1"/>
    </source>
</evidence>
<dbReference type="AlphaFoldDB" id="A0A6S6PHI3"/>
<dbReference type="InterPro" id="IPR015424">
    <property type="entry name" value="PyrdxlP-dep_Trfase"/>
</dbReference>
<dbReference type="SUPFAM" id="SSF53383">
    <property type="entry name" value="PLP-dependent transferases"/>
    <property type="match status" value="1"/>
</dbReference>
<feature type="modified residue" description="N6-(pyridoxal phosphate)lysine" evidence="2">
    <location>
        <position position="200"/>
    </location>
</feature>
<comment type="similarity">
    <text evidence="3">Belongs to the DegT/DnrJ/EryC1 family.</text>
</comment>
<name>A0A6S6PHI3_ACEAC</name>
<dbReference type="InterPro" id="IPR015422">
    <property type="entry name" value="PyrdxlP-dep_Trfase_small"/>
</dbReference>
<dbReference type="PANTHER" id="PTHR30244:SF42">
    <property type="entry name" value="UDP-2-ACETAMIDO-2-DEOXY-3-OXO-D-GLUCURONATE AMINOTRANSFERASE"/>
    <property type="match status" value="1"/>
</dbReference>
<dbReference type="Gene3D" id="3.40.640.10">
    <property type="entry name" value="Type I PLP-dependent aspartate aminotransferase-like (Major domain)"/>
    <property type="match status" value="1"/>
</dbReference>
<keyword evidence="4" id="KW-0808">Transferase</keyword>
<dbReference type="GO" id="GO:0030170">
    <property type="term" value="F:pyridoxal phosphate binding"/>
    <property type="evidence" value="ECO:0007669"/>
    <property type="project" value="TreeGrafter"/>
</dbReference>
<dbReference type="Pfam" id="PF01041">
    <property type="entry name" value="DegT_DnrJ_EryC1"/>
    <property type="match status" value="1"/>
</dbReference>
<protein>
    <submittedName>
        <fullName evidence="4">Aminotransferase DegT</fullName>
    </submittedName>
</protein>
<reference evidence="4 5" key="1">
    <citation type="submission" date="2020-07" db="EMBL/GenBank/DDBJ databases">
        <title>Complete Genome Sequence of an acetic acid bacterium, Acetobacter aceti JCM20276.</title>
        <authorList>
            <person name="Hirose Y."/>
            <person name="Mihara H."/>
        </authorList>
    </citation>
    <scope>NUCLEOTIDE SEQUENCE [LARGE SCALE GENOMIC DNA]</scope>
    <source>
        <strain evidence="4 5">JCM20276</strain>
    </source>
</reference>
<keyword evidence="2 3" id="KW-0663">Pyridoxal phosphate</keyword>
<dbReference type="PANTHER" id="PTHR30244">
    <property type="entry name" value="TRANSAMINASE"/>
    <property type="match status" value="1"/>
</dbReference>
<dbReference type="PIRSF" id="PIRSF000390">
    <property type="entry name" value="PLP_StrS"/>
    <property type="match status" value="1"/>
</dbReference>
<sequence>MTTPDGQKPIAFLDLPAQQRRLGAPLKQRIDAVLEHCRFVLGPEVTELEERLAAWSGVGHCVGVSSGTDALQIVMMAENIGPGDAVFLPAFTYTATAEVPLVLGATPVFVDVDPATFQIDPDNLRQRIEKVRKDGKLKPRAIVGVDLFGQPAPWEALREIASDYGLFLMDDCAQSFGGAYHGRNLGAEAVATTLSFFPSKPLGGYGDGGAILTDDAERADLYRSLRTHGEGKTRYEVLRTGMNGRLDTLQAAVLLAKLDVFKEELARRDAIANAYDAGLKDVVTVPARVPDSASAWAIYSVLLTDSAERSATQERLKAAGVPSAIYYPLPLHHQPAYRDHHDGVALPVSESLAQRILALPIHPELTDAEVARVIAAVRG</sequence>
<dbReference type="GO" id="GO:0000271">
    <property type="term" value="P:polysaccharide biosynthetic process"/>
    <property type="evidence" value="ECO:0007669"/>
    <property type="project" value="TreeGrafter"/>
</dbReference>
<evidence type="ECO:0000256" key="3">
    <source>
        <dbReference type="RuleBase" id="RU004508"/>
    </source>
</evidence>
<proteinExistence type="inferred from homology"/>
<dbReference type="RefSeq" id="WP_099348341.1">
    <property type="nucleotide sequence ID" value="NZ_AP023326.1"/>
</dbReference>
<dbReference type="CDD" id="cd00616">
    <property type="entry name" value="AHBA_syn"/>
    <property type="match status" value="1"/>
</dbReference>
<evidence type="ECO:0000256" key="2">
    <source>
        <dbReference type="PIRSR" id="PIRSR000390-2"/>
    </source>
</evidence>
<keyword evidence="4" id="KW-0032">Aminotransferase</keyword>
<feature type="active site" description="Proton acceptor" evidence="1">
    <location>
        <position position="200"/>
    </location>
</feature>
<dbReference type="Proteomes" id="UP000515220">
    <property type="component" value="Chromosome"/>
</dbReference>
<gene>
    <name evidence="4" type="ORF">AAJCM20276_07690</name>
</gene>
<dbReference type="Gene3D" id="3.90.1150.10">
    <property type="entry name" value="Aspartate Aminotransferase, domain 1"/>
    <property type="match status" value="1"/>
</dbReference>
<dbReference type="GO" id="GO:0008483">
    <property type="term" value="F:transaminase activity"/>
    <property type="evidence" value="ECO:0007669"/>
    <property type="project" value="UniProtKB-KW"/>
</dbReference>
<dbReference type="EMBL" id="AP023326">
    <property type="protein sequence ID" value="BCI66145.1"/>
    <property type="molecule type" value="Genomic_DNA"/>
</dbReference>
<evidence type="ECO:0000313" key="5">
    <source>
        <dbReference type="Proteomes" id="UP000515220"/>
    </source>
</evidence>